<sequence length="361" mass="41686">MEPNLVAMNLPTAFPYITSSRHSNVSTSKPLVPLTPTITNCSATTFLIVSGYLCWFIIFPYLRRNWNPSRKMMSNLHIESVTLVIFHLAYRLPCIVHMFSVDNAYMNRGDYGYLVLPISLVLLFAIAKTASYYFRRIVYPQDFSREDLLIAEPSEFHEETLDLPNQHRVSRQTRQRYFAQGEYQNIDGQEDCRNPYNIPRLEEIRTILNFLLFFSLLSLILVVVNPDTCFQRDPLPRFLLCAVHAGHLTSVIHKRIMYNGIEKPYVVVIVVVIILAIDFCMFHVYEWHESTKVGVIITFEIIFGAAALYIIIWKILLRYTPTKSERLRTILSCLPYLILTLSTIITGMKKVKIGLSLSKCA</sequence>
<protein>
    <submittedName>
        <fullName evidence="2">Uncharacterized protein</fullName>
    </submittedName>
</protein>
<keyword evidence="1" id="KW-1133">Transmembrane helix</keyword>
<feature type="transmembrane region" description="Helical" evidence="1">
    <location>
        <begin position="80"/>
        <end position="99"/>
    </location>
</feature>
<proteinExistence type="predicted"/>
<feature type="transmembrane region" description="Helical" evidence="1">
    <location>
        <begin position="265"/>
        <end position="285"/>
    </location>
</feature>
<evidence type="ECO:0000313" key="3">
    <source>
        <dbReference type="Proteomes" id="UP000597762"/>
    </source>
</evidence>
<feature type="transmembrane region" description="Helical" evidence="1">
    <location>
        <begin position="236"/>
        <end position="253"/>
    </location>
</feature>
<dbReference type="AlphaFoldDB" id="A0A812BD05"/>
<dbReference type="Proteomes" id="UP000597762">
    <property type="component" value="Unassembled WGS sequence"/>
</dbReference>
<keyword evidence="3" id="KW-1185">Reference proteome</keyword>
<accession>A0A812BD05</accession>
<organism evidence="2 3">
    <name type="scientific">Acanthosepion pharaonis</name>
    <name type="common">Pharaoh cuttlefish</name>
    <name type="synonym">Sepia pharaonis</name>
    <dbReference type="NCBI Taxonomy" id="158019"/>
    <lineage>
        <taxon>Eukaryota</taxon>
        <taxon>Metazoa</taxon>
        <taxon>Spiralia</taxon>
        <taxon>Lophotrochozoa</taxon>
        <taxon>Mollusca</taxon>
        <taxon>Cephalopoda</taxon>
        <taxon>Coleoidea</taxon>
        <taxon>Decapodiformes</taxon>
        <taxon>Sepiida</taxon>
        <taxon>Sepiina</taxon>
        <taxon>Sepiidae</taxon>
        <taxon>Acanthosepion</taxon>
    </lineage>
</organism>
<reference evidence="2" key="1">
    <citation type="submission" date="2021-01" db="EMBL/GenBank/DDBJ databases">
        <authorList>
            <person name="Li R."/>
            <person name="Bekaert M."/>
        </authorList>
    </citation>
    <scope>NUCLEOTIDE SEQUENCE</scope>
    <source>
        <strain evidence="2">Farmed</strain>
    </source>
</reference>
<feature type="transmembrane region" description="Helical" evidence="1">
    <location>
        <begin position="37"/>
        <end position="59"/>
    </location>
</feature>
<gene>
    <name evidence="2" type="ORF">SPHA_13862</name>
</gene>
<comment type="caution">
    <text evidence="2">The sequence shown here is derived from an EMBL/GenBank/DDBJ whole genome shotgun (WGS) entry which is preliminary data.</text>
</comment>
<feature type="transmembrane region" description="Helical" evidence="1">
    <location>
        <begin position="206"/>
        <end position="224"/>
    </location>
</feature>
<evidence type="ECO:0000256" key="1">
    <source>
        <dbReference type="SAM" id="Phobius"/>
    </source>
</evidence>
<keyword evidence="1" id="KW-0472">Membrane</keyword>
<dbReference type="EMBL" id="CAHIKZ030000467">
    <property type="protein sequence ID" value="CAE1175874.1"/>
    <property type="molecule type" value="Genomic_DNA"/>
</dbReference>
<name>A0A812BD05_ACAPH</name>
<keyword evidence="1" id="KW-0812">Transmembrane</keyword>
<feature type="transmembrane region" description="Helical" evidence="1">
    <location>
        <begin position="111"/>
        <end position="134"/>
    </location>
</feature>
<evidence type="ECO:0000313" key="2">
    <source>
        <dbReference type="EMBL" id="CAE1175874.1"/>
    </source>
</evidence>
<feature type="transmembrane region" description="Helical" evidence="1">
    <location>
        <begin position="297"/>
        <end position="317"/>
    </location>
</feature>
<feature type="transmembrane region" description="Helical" evidence="1">
    <location>
        <begin position="329"/>
        <end position="348"/>
    </location>
</feature>